<dbReference type="GO" id="GO:0008270">
    <property type="term" value="F:zinc ion binding"/>
    <property type="evidence" value="ECO:0007669"/>
    <property type="project" value="UniProtKB-KW"/>
</dbReference>
<feature type="region of interest" description="Disordered" evidence="2">
    <location>
        <begin position="388"/>
        <end position="444"/>
    </location>
</feature>
<keyword evidence="1" id="KW-0479">Metal-binding</keyword>
<feature type="domain" description="C2H2-type" evidence="3">
    <location>
        <begin position="1055"/>
        <end position="1083"/>
    </location>
</feature>
<sequence>MRVDSIFTGSKLTLGVWSVERNLKWIQNNSSLSESLDPNWECKGFGKCVQCDQPGRDNKYEQQIYAQSLKCEKSVGDNYWELEEALIPKNIQKKQGYLHRASDWDISNPDWYGKIVVFKADPSCHVQLEDRKGDIYGQSVINEYPGKTLVPVLDSSRYFTLNIQDIKGNFELVGIGFSSRNDSKELTSVLTNYFVQIATSSKRKREILKEEGNGGTPAKKILSEEAGKVMKEIVQLGWGVSTVETNSPGPTSAKQPKVADETRLQRETKDAQAKQILPVLIPPEKQIPTKPVAKVQAQVHPVILKDVGDAVRKSVGTVLKDTQDLNASPKHASLTTPVPNLVSAISKLAPVLKKPLVTMVFGTKNTQILGNSVETSFTPTETSVILKPNNDSVSTLSKNPVSAVPSQSEPILKNTKAKTTYPRTTEKPSALNTKPETSEASKSTANLKSILKKTSVSVAATLVPKVYAAPPVIAPEIPLKRAQEACVVLTGPPANKETSCLVPYGSPVSLVPYSEEIVTETTDSPKPPRSSTLPRSAFEAGAPVKANLIKNPLFINNPSKESIKDATKVENSSDMSKETDTTADIVPKSSMPQTKAIETSPKKKTTLKALLKQNVTAKSPQGNAKNFILDQVESQISTESTKDCASSKEASKTALITEKCPTTDSENPKNVSNSEPATGQSKASKAVSKLSDDGKTGVELDGSNGTAKMDLCVEETCGNALTENIAVDLAETSDHVGSEKTILEGDGKDDVELADVAACAELIKSESKLRNEVKSPVSDELQDDSDDVSEKFDDDRDDFDGTTEDSEEVDYIEPNSEDSLAEVTAETGDHESVKEVNAEIACPVNSDPGSEDPEVCTENSEITETEEYSRNLEGVETEDYQENYEEVETEEYPYAEEVGNEEFPYTEDIENIEEYPGDEDDVEINEDPFGNLDNVENAEEYEMSDDVKTEEDYEMSEDIKPEGDSEMSEDIKPEGDSEMSEDMKPEGDSEMSDDVVPKAESENLEEFSGKEVGTSTSALGDKTYTRTKFEKTLTASEIYALTKDPSYKYFSGQLFHCHKCSETFNNARAIKCHWTSLHKLKKSIYCQCGLPFPVKLQLDKHKKKFHPCTFFCMLCNRHFNTESDVDRHLLESHDCVNPKGKKYSSVNSKITCENCFETFHRKYKFMKHWRAKHREQVVGEKDSKMEESDVKSDIEESEDLDEQDVDKDAEFRVDPVSIAA</sequence>
<dbReference type="PANTHER" id="PTHR12847:SF9">
    <property type="entry name" value="NECAP-LIKE PROTEIN CG9132"/>
    <property type="match status" value="1"/>
</dbReference>
<feature type="region of interest" description="Disordered" evidence="2">
    <location>
        <begin position="638"/>
        <end position="705"/>
    </location>
</feature>
<dbReference type="PROSITE" id="PS50157">
    <property type="entry name" value="ZINC_FINGER_C2H2_2"/>
    <property type="match status" value="2"/>
</dbReference>
<dbReference type="EMBL" id="CAJVCH010542538">
    <property type="protein sequence ID" value="CAG7827184.1"/>
    <property type="molecule type" value="Genomic_DNA"/>
</dbReference>
<feature type="compositionally biased region" description="Polar residues" evidence="2">
    <location>
        <begin position="388"/>
        <end position="409"/>
    </location>
</feature>
<feature type="compositionally biased region" description="Basic and acidic residues" evidence="2">
    <location>
        <begin position="957"/>
        <end position="987"/>
    </location>
</feature>
<evidence type="ECO:0000256" key="1">
    <source>
        <dbReference type="PROSITE-ProRule" id="PRU00042"/>
    </source>
</evidence>
<gene>
    <name evidence="4" type="ORF">AFUS01_LOCUS37183</name>
</gene>
<feature type="compositionally biased region" description="Acidic residues" evidence="2">
    <location>
        <begin position="795"/>
        <end position="820"/>
    </location>
</feature>
<name>A0A8J2L1H9_9HEXA</name>
<evidence type="ECO:0000313" key="5">
    <source>
        <dbReference type="Proteomes" id="UP000708208"/>
    </source>
</evidence>
<feature type="compositionally biased region" description="Basic and acidic residues" evidence="2">
    <location>
        <begin position="827"/>
        <end position="837"/>
    </location>
</feature>
<feature type="region of interest" description="Disordered" evidence="2">
    <location>
        <begin position="768"/>
        <end position="905"/>
    </location>
</feature>
<feature type="region of interest" description="Disordered" evidence="2">
    <location>
        <begin position="918"/>
        <end position="994"/>
    </location>
</feature>
<dbReference type="InterPro" id="IPR013087">
    <property type="entry name" value="Znf_C2H2_type"/>
</dbReference>
<keyword evidence="5" id="KW-1185">Reference proteome</keyword>
<keyword evidence="1" id="KW-0863">Zinc-finger</keyword>
<dbReference type="AlphaFoldDB" id="A0A8J2L1H9"/>
<feature type="compositionally biased region" description="Acidic residues" evidence="2">
    <location>
        <begin position="849"/>
        <end position="866"/>
    </location>
</feature>
<feature type="compositionally biased region" description="Acidic residues" evidence="2">
    <location>
        <begin position="936"/>
        <end position="956"/>
    </location>
</feature>
<comment type="caution">
    <text evidence="4">The sequence shown here is derived from an EMBL/GenBank/DDBJ whole genome shotgun (WGS) entry which is preliminary data.</text>
</comment>
<dbReference type="InterPro" id="IPR012466">
    <property type="entry name" value="NECAP_PHear"/>
</dbReference>
<evidence type="ECO:0000313" key="4">
    <source>
        <dbReference type="EMBL" id="CAG7827184.1"/>
    </source>
</evidence>
<accession>A0A8J2L1H9</accession>
<feature type="compositionally biased region" description="Basic and acidic residues" evidence="2">
    <location>
        <begin position="1177"/>
        <end position="1194"/>
    </location>
</feature>
<evidence type="ECO:0000259" key="3">
    <source>
        <dbReference type="PROSITE" id="PS50157"/>
    </source>
</evidence>
<evidence type="ECO:0000256" key="2">
    <source>
        <dbReference type="SAM" id="MobiDB-lite"/>
    </source>
</evidence>
<dbReference type="Proteomes" id="UP000708208">
    <property type="component" value="Unassembled WGS sequence"/>
</dbReference>
<dbReference type="GO" id="GO:0006897">
    <property type="term" value="P:endocytosis"/>
    <property type="evidence" value="ECO:0007669"/>
    <property type="project" value="InterPro"/>
</dbReference>
<reference evidence="4" key="1">
    <citation type="submission" date="2021-06" db="EMBL/GenBank/DDBJ databases">
        <authorList>
            <person name="Hodson N. C."/>
            <person name="Mongue J. A."/>
            <person name="Jaron S. K."/>
        </authorList>
    </citation>
    <scope>NUCLEOTIDE SEQUENCE</scope>
</reference>
<feature type="domain" description="C2H2-type" evidence="3">
    <location>
        <begin position="1110"/>
        <end position="1138"/>
    </location>
</feature>
<feature type="non-terminal residue" evidence="4">
    <location>
        <position position="1220"/>
    </location>
</feature>
<dbReference type="PROSITE" id="PS00028">
    <property type="entry name" value="ZINC_FINGER_C2H2_1"/>
    <property type="match status" value="3"/>
</dbReference>
<dbReference type="GO" id="GO:0030125">
    <property type="term" value="C:clathrin vesicle coat"/>
    <property type="evidence" value="ECO:0007669"/>
    <property type="project" value="TreeGrafter"/>
</dbReference>
<proteinExistence type="predicted"/>
<feature type="compositionally biased region" description="Basic and acidic residues" evidence="2">
    <location>
        <begin position="640"/>
        <end position="651"/>
    </location>
</feature>
<organism evidence="4 5">
    <name type="scientific">Allacma fusca</name>
    <dbReference type="NCBI Taxonomy" id="39272"/>
    <lineage>
        <taxon>Eukaryota</taxon>
        <taxon>Metazoa</taxon>
        <taxon>Ecdysozoa</taxon>
        <taxon>Arthropoda</taxon>
        <taxon>Hexapoda</taxon>
        <taxon>Collembola</taxon>
        <taxon>Symphypleona</taxon>
        <taxon>Sminthuridae</taxon>
        <taxon>Allacma</taxon>
    </lineage>
</organism>
<feature type="compositionally biased region" description="Acidic residues" evidence="2">
    <location>
        <begin position="1195"/>
        <end position="1205"/>
    </location>
</feature>
<dbReference type="Pfam" id="PF07933">
    <property type="entry name" value="DUF1681"/>
    <property type="match status" value="1"/>
</dbReference>
<feature type="compositionally biased region" description="Acidic residues" evidence="2">
    <location>
        <begin position="875"/>
        <end position="905"/>
    </location>
</feature>
<keyword evidence="1" id="KW-0862">Zinc</keyword>
<feature type="compositionally biased region" description="Polar residues" evidence="2">
    <location>
        <begin position="430"/>
        <end position="444"/>
    </location>
</feature>
<feature type="compositionally biased region" description="Polar residues" evidence="2">
    <location>
        <begin position="660"/>
        <end position="683"/>
    </location>
</feature>
<dbReference type="SMART" id="SM00355">
    <property type="entry name" value="ZnF_C2H2"/>
    <property type="match status" value="4"/>
</dbReference>
<dbReference type="PANTHER" id="PTHR12847">
    <property type="entry name" value="ATP-BINDING CASSETTE ABC TRANSPORTER-RELATED"/>
    <property type="match status" value="1"/>
</dbReference>
<feature type="region of interest" description="Disordered" evidence="2">
    <location>
        <begin position="1177"/>
        <end position="1220"/>
    </location>
</feature>
<dbReference type="OrthoDB" id="8379166at2759"/>
<protein>
    <recommendedName>
        <fullName evidence="3">C2H2-type domain-containing protein</fullName>
    </recommendedName>
</protein>